<protein>
    <submittedName>
        <fullName evidence="1">Uncharacterized protein</fullName>
    </submittedName>
</protein>
<organism evidence="1 2">
    <name type="scientific">Rheinheimera phage vB_RspM_Barba1S</name>
    <dbReference type="NCBI Taxonomy" id="2565660"/>
    <lineage>
        <taxon>Viruses</taxon>
        <taxon>Duplodnaviria</taxon>
        <taxon>Heunggongvirae</taxon>
        <taxon>Uroviricota</taxon>
        <taxon>Caudoviricetes</taxon>
        <taxon>Barbavirus</taxon>
        <taxon>Barbavirus barba18A</taxon>
    </lineage>
</organism>
<proteinExistence type="predicted"/>
<accession>A0A4P8MVQ7</accession>
<reference evidence="1 2" key="1">
    <citation type="submission" date="2019-03" db="EMBL/GenBank/DDBJ databases">
        <title>Genomic and seasonal variations among aquatic phages infecting the Baltic Sea Gammaproteobacteria Rheinheimera sp. bal341.</title>
        <authorList>
            <person name="Nilsson E."/>
            <person name="Li K."/>
            <person name="Fridlund J."/>
            <person name="Sulcius S."/>
            <person name="Bunse C."/>
            <person name="Karlsson C.M.G."/>
            <person name="Lindh M."/>
            <person name="Lundin D."/>
            <person name="Pinhassi J."/>
            <person name="Holmfeldt K."/>
        </authorList>
    </citation>
    <scope>NUCLEOTIDE SEQUENCE [LARGE SCALE GENOMIC DNA]</scope>
</reference>
<evidence type="ECO:0000313" key="1">
    <source>
        <dbReference type="EMBL" id="QCQ58032.1"/>
    </source>
</evidence>
<dbReference type="Proteomes" id="UP000300052">
    <property type="component" value="Genome"/>
</dbReference>
<dbReference type="EMBL" id="MK719702">
    <property type="protein sequence ID" value="QCQ58032.1"/>
    <property type="molecule type" value="Genomic_DNA"/>
</dbReference>
<gene>
    <name evidence="1" type="ORF">Barba1S_gp045</name>
</gene>
<name>A0A4P8MVQ7_9CAUD</name>
<evidence type="ECO:0000313" key="2">
    <source>
        <dbReference type="Proteomes" id="UP000300052"/>
    </source>
</evidence>
<sequence length="41" mass="4146">MITLALFSITVLATIGSVKSGHSKLAFMSAMSCVAVIAGSM</sequence>